<dbReference type="PRINTS" id="PR00259">
    <property type="entry name" value="TMFOUR"/>
</dbReference>
<gene>
    <name evidence="8" type="primary">ORF204852</name>
    <name evidence="7" type="synonym">ORF204833</name>
</gene>
<dbReference type="Gene3D" id="1.10.1450.10">
    <property type="entry name" value="Tetraspanin"/>
    <property type="match status" value="1"/>
</dbReference>
<evidence type="ECO:0000256" key="2">
    <source>
        <dbReference type="ARBA" id="ARBA00006840"/>
    </source>
</evidence>
<dbReference type="EMBL" id="HACG01048130">
    <property type="protein sequence ID" value="CEK94995.1"/>
    <property type="molecule type" value="Transcribed_RNA"/>
</dbReference>
<sequence length="289" mass="31152">MSVSGATRVAKWILVILNFLVFCAGAIAIGLGAWGLASEYGAQTLKDLTGSELYRGAAIAIIVGGSVLALIAIIGGVGAIIESKWLLGIYFVIMILLLILFVTAAAVGFAFRDKIEEELSKQMQNSLVYQYGVNVNNNDDNNVVTDVWDAVQKKLDCCGVSGGLNSSMSWYIWQGSTWFKQRGVMDPILADRVPSSCCVGKVENSTCQRLNLLNPTQPIQSDPKLVTNPNPALNHQGCIDSLKDKISEHIAAIVGIAVAILIVMLLSVILSVCVCTNIRKSYKSEDNRL</sequence>
<dbReference type="SUPFAM" id="SSF48652">
    <property type="entry name" value="Tetraspanin"/>
    <property type="match status" value="1"/>
</dbReference>
<keyword evidence="5 6" id="KW-0472">Membrane</keyword>
<organism evidence="8">
    <name type="scientific">Arion vulgaris</name>
    <dbReference type="NCBI Taxonomy" id="1028688"/>
    <lineage>
        <taxon>Eukaryota</taxon>
        <taxon>Metazoa</taxon>
        <taxon>Spiralia</taxon>
        <taxon>Lophotrochozoa</taxon>
        <taxon>Mollusca</taxon>
        <taxon>Gastropoda</taxon>
        <taxon>Heterobranchia</taxon>
        <taxon>Euthyneura</taxon>
        <taxon>Panpulmonata</taxon>
        <taxon>Eupulmonata</taxon>
        <taxon>Stylommatophora</taxon>
        <taxon>Helicina</taxon>
        <taxon>Arionoidea</taxon>
        <taxon>Arionidae</taxon>
        <taxon>Arion</taxon>
    </lineage>
</organism>
<reference evidence="8" key="1">
    <citation type="submission" date="2014-12" db="EMBL/GenBank/DDBJ databases">
        <title>Insight into the proteome of Arion vulgaris.</title>
        <authorList>
            <person name="Aradska J."/>
            <person name="Bulat T."/>
            <person name="Smidak R."/>
            <person name="Sarate P."/>
            <person name="Gangsoo J."/>
            <person name="Sialana F."/>
            <person name="Bilban M."/>
            <person name="Lubec G."/>
        </authorList>
    </citation>
    <scope>NUCLEOTIDE SEQUENCE</scope>
    <source>
        <tissue evidence="8">Skin</tissue>
    </source>
</reference>
<comment type="similarity">
    <text evidence="2 6">Belongs to the tetraspanin (TM4SF) family.</text>
</comment>
<dbReference type="Pfam" id="PF00335">
    <property type="entry name" value="Tetraspanin"/>
    <property type="match status" value="1"/>
</dbReference>
<evidence type="ECO:0000256" key="5">
    <source>
        <dbReference type="ARBA" id="ARBA00023136"/>
    </source>
</evidence>
<dbReference type="EMBL" id="HACG01048126">
    <property type="protein sequence ID" value="CEK94991.1"/>
    <property type="molecule type" value="Transcribed_RNA"/>
</dbReference>
<dbReference type="PANTHER" id="PTHR19282:SF544">
    <property type="entry name" value="TETRASPANIN"/>
    <property type="match status" value="1"/>
</dbReference>
<feature type="transmembrane region" description="Helical" evidence="6">
    <location>
        <begin position="87"/>
        <end position="111"/>
    </location>
</feature>
<dbReference type="InterPro" id="IPR008952">
    <property type="entry name" value="Tetraspanin_EC2_sf"/>
</dbReference>
<protein>
    <recommendedName>
        <fullName evidence="6">Tetraspanin</fullName>
    </recommendedName>
</protein>
<name>A0A0B7BS88_9EUPU</name>
<keyword evidence="4 6" id="KW-1133">Transmembrane helix</keyword>
<dbReference type="InterPro" id="IPR000301">
    <property type="entry name" value="Tetraspanin_animals"/>
</dbReference>
<dbReference type="GO" id="GO:0005886">
    <property type="term" value="C:plasma membrane"/>
    <property type="evidence" value="ECO:0007669"/>
    <property type="project" value="TreeGrafter"/>
</dbReference>
<evidence type="ECO:0000256" key="6">
    <source>
        <dbReference type="RuleBase" id="RU361218"/>
    </source>
</evidence>
<feature type="transmembrane region" description="Helical" evidence="6">
    <location>
        <begin position="250"/>
        <end position="272"/>
    </location>
</feature>
<comment type="subcellular location">
    <subcellularLocation>
        <location evidence="1 6">Membrane</location>
        <topology evidence="1 6">Multi-pass membrane protein</topology>
    </subcellularLocation>
</comment>
<evidence type="ECO:0000313" key="7">
    <source>
        <dbReference type="EMBL" id="CEK94991.1"/>
    </source>
</evidence>
<dbReference type="InterPro" id="IPR018499">
    <property type="entry name" value="Tetraspanin/Peripherin"/>
</dbReference>
<dbReference type="PIRSF" id="PIRSF002419">
    <property type="entry name" value="Tetraspanin"/>
    <property type="match status" value="1"/>
</dbReference>
<evidence type="ECO:0000256" key="3">
    <source>
        <dbReference type="ARBA" id="ARBA00022692"/>
    </source>
</evidence>
<evidence type="ECO:0000256" key="4">
    <source>
        <dbReference type="ARBA" id="ARBA00022989"/>
    </source>
</evidence>
<feature type="transmembrane region" description="Helical" evidence="6">
    <location>
        <begin position="57"/>
        <end position="81"/>
    </location>
</feature>
<accession>A0A0B7BS88</accession>
<evidence type="ECO:0000313" key="8">
    <source>
        <dbReference type="EMBL" id="CEK94995.1"/>
    </source>
</evidence>
<proteinExistence type="inferred from homology"/>
<dbReference type="AlphaFoldDB" id="A0A0B7BS88"/>
<dbReference type="PANTHER" id="PTHR19282">
    <property type="entry name" value="TETRASPANIN"/>
    <property type="match status" value="1"/>
</dbReference>
<feature type="transmembrane region" description="Helical" evidence="6">
    <location>
        <begin position="12"/>
        <end position="36"/>
    </location>
</feature>
<keyword evidence="3 6" id="KW-0812">Transmembrane</keyword>
<evidence type="ECO:0000256" key="1">
    <source>
        <dbReference type="ARBA" id="ARBA00004141"/>
    </source>
</evidence>